<organism evidence="2 3">
    <name type="scientific">Variovorax terrae</name>
    <dbReference type="NCBI Taxonomy" id="2923278"/>
    <lineage>
        <taxon>Bacteria</taxon>
        <taxon>Pseudomonadati</taxon>
        <taxon>Pseudomonadota</taxon>
        <taxon>Betaproteobacteria</taxon>
        <taxon>Burkholderiales</taxon>
        <taxon>Comamonadaceae</taxon>
        <taxon>Variovorax</taxon>
    </lineage>
</organism>
<dbReference type="AlphaFoldDB" id="A0A9X1VVT0"/>
<accession>A0A9X1VVT0</accession>
<keyword evidence="3" id="KW-1185">Reference proteome</keyword>
<dbReference type="EMBL" id="JALGBI010000002">
    <property type="protein sequence ID" value="MCJ0764681.1"/>
    <property type="molecule type" value="Genomic_DNA"/>
</dbReference>
<evidence type="ECO:0000256" key="1">
    <source>
        <dbReference type="SAM" id="MobiDB-lite"/>
    </source>
</evidence>
<evidence type="ECO:0000313" key="2">
    <source>
        <dbReference type="EMBL" id="MCJ0764681.1"/>
    </source>
</evidence>
<evidence type="ECO:0000313" key="3">
    <source>
        <dbReference type="Proteomes" id="UP001139447"/>
    </source>
</evidence>
<feature type="compositionally biased region" description="Basic residues" evidence="1">
    <location>
        <begin position="222"/>
        <end position="238"/>
    </location>
</feature>
<feature type="region of interest" description="Disordered" evidence="1">
    <location>
        <begin position="212"/>
        <end position="238"/>
    </location>
</feature>
<protein>
    <submittedName>
        <fullName evidence="2">Uncharacterized protein</fullName>
    </submittedName>
</protein>
<sequence>MSDTPNPFGFGKFVPGFDFLQNLAKGASQNIPQMPNLANWVAPTLNVEELDKRIEELKAVQFWLDQNATALKATIQALEVQKMTLATLKGMNFNMGDVANAFKLKAADTVLSGVQKVTDTAADTAKTLSGVAAKGRASRKKSAAAPAAAAGVVDPMQWWGALTSQFQQIAAGAMKDAARQTAVDTTRNMATGLAKGALKTAADMAQVATKTVAASVGGTRTPARKSAKKSPARSRRAG</sequence>
<reference evidence="2" key="1">
    <citation type="submission" date="2022-03" db="EMBL/GenBank/DDBJ databases">
        <authorList>
            <person name="Woo C.Y."/>
        </authorList>
    </citation>
    <scope>NUCLEOTIDE SEQUENCE</scope>
    <source>
        <strain evidence="2">CYS-02</strain>
    </source>
</reference>
<dbReference type="NCBIfam" id="NF043076">
    <property type="entry name" value="PHA_gran_PhaM"/>
    <property type="match status" value="1"/>
</dbReference>
<dbReference type="InterPro" id="IPR050026">
    <property type="entry name" value="PHA_gran_PhaM_N"/>
</dbReference>
<comment type="caution">
    <text evidence="2">The sequence shown here is derived from an EMBL/GenBank/DDBJ whole genome shotgun (WGS) entry which is preliminary data.</text>
</comment>
<dbReference type="Proteomes" id="UP001139447">
    <property type="component" value="Unassembled WGS sequence"/>
</dbReference>
<name>A0A9X1VVT0_9BURK</name>
<proteinExistence type="predicted"/>
<dbReference type="RefSeq" id="WP_243307590.1">
    <property type="nucleotide sequence ID" value="NZ_JALGBI010000002.1"/>
</dbReference>
<gene>
    <name evidence="2" type="ORF">MMF98_15795</name>
</gene>